<feature type="domain" description="DUF1559" evidence="2">
    <location>
        <begin position="34"/>
        <end position="313"/>
    </location>
</feature>
<keyword evidence="1" id="KW-0812">Transmembrane</keyword>
<dbReference type="KEGG" id="gfm:Enr17x_20170"/>
<dbReference type="Pfam" id="PF07596">
    <property type="entry name" value="SBP_bac_10"/>
    <property type="match status" value="1"/>
</dbReference>
<sequence>MIVKKHRSGFTLIELLVVIAIIAILIALLLPAVQQAREAARRSTCKNNMKQLGIAMHNYHDVYSCFPIGAQSPYHKGNWRFSLLPNLDQTALYNQVTKVQPTNLDGFAGKRNDSIALGTYGTNFGILAGLTIPVFKCPSSALSSTNNATSPTLNNAQLGQTHDYVGVMGSYPDPAGRTNVCSPDFGGRGSACENGVLFFNGHTKMRDITDGTSNTIVISEQSGAIGTEDLRSNYQGGWSGFYNNTQRPAQITSASLFVAGVSTIRYAINLNSKPNGTTTTYSYNTVLNSYHTGGIHVLLGDGAVRFLSENLDNGTFRALGSKDDGVVLGEF</sequence>
<dbReference type="PANTHER" id="PTHR30093:SF2">
    <property type="entry name" value="TYPE II SECRETION SYSTEM PROTEIN H"/>
    <property type="match status" value="1"/>
</dbReference>
<dbReference type="InterPro" id="IPR012902">
    <property type="entry name" value="N_methyl_site"/>
</dbReference>
<dbReference type="InterPro" id="IPR011453">
    <property type="entry name" value="DUF1559"/>
</dbReference>
<dbReference type="PANTHER" id="PTHR30093">
    <property type="entry name" value="GENERAL SECRETION PATHWAY PROTEIN G"/>
    <property type="match status" value="1"/>
</dbReference>
<dbReference type="NCBIfam" id="TIGR02532">
    <property type="entry name" value="IV_pilin_GFxxxE"/>
    <property type="match status" value="1"/>
</dbReference>
<dbReference type="AlphaFoldDB" id="A0A518IA50"/>
<keyword evidence="1" id="KW-0472">Membrane</keyword>
<proteinExistence type="predicted"/>
<organism evidence="3 4">
    <name type="scientific">Gimesia fumaroli</name>
    <dbReference type="NCBI Taxonomy" id="2527976"/>
    <lineage>
        <taxon>Bacteria</taxon>
        <taxon>Pseudomonadati</taxon>
        <taxon>Planctomycetota</taxon>
        <taxon>Planctomycetia</taxon>
        <taxon>Planctomycetales</taxon>
        <taxon>Planctomycetaceae</taxon>
        <taxon>Gimesia</taxon>
    </lineage>
</organism>
<dbReference type="PROSITE" id="PS00409">
    <property type="entry name" value="PROKAR_NTER_METHYL"/>
    <property type="match status" value="1"/>
</dbReference>
<dbReference type="InterPro" id="IPR045584">
    <property type="entry name" value="Pilin-like"/>
</dbReference>
<reference evidence="3 4" key="1">
    <citation type="submission" date="2019-03" db="EMBL/GenBank/DDBJ databases">
        <title>Deep-cultivation of Planctomycetes and their phenomic and genomic characterization uncovers novel biology.</title>
        <authorList>
            <person name="Wiegand S."/>
            <person name="Jogler M."/>
            <person name="Boedeker C."/>
            <person name="Pinto D."/>
            <person name="Vollmers J."/>
            <person name="Rivas-Marin E."/>
            <person name="Kohn T."/>
            <person name="Peeters S.H."/>
            <person name="Heuer A."/>
            <person name="Rast P."/>
            <person name="Oberbeckmann S."/>
            <person name="Bunk B."/>
            <person name="Jeske O."/>
            <person name="Meyerdierks A."/>
            <person name="Storesund J.E."/>
            <person name="Kallscheuer N."/>
            <person name="Luecker S."/>
            <person name="Lage O.M."/>
            <person name="Pohl T."/>
            <person name="Merkel B.J."/>
            <person name="Hornburger P."/>
            <person name="Mueller R.-W."/>
            <person name="Bruemmer F."/>
            <person name="Labrenz M."/>
            <person name="Spormann A.M."/>
            <person name="Op den Camp H."/>
            <person name="Overmann J."/>
            <person name="Amann R."/>
            <person name="Jetten M.S.M."/>
            <person name="Mascher T."/>
            <person name="Medema M.H."/>
            <person name="Devos D.P."/>
            <person name="Kaster A.-K."/>
            <person name="Ovreas L."/>
            <person name="Rohde M."/>
            <person name="Galperin M.Y."/>
            <person name="Jogler C."/>
        </authorList>
    </citation>
    <scope>NUCLEOTIDE SEQUENCE [LARGE SCALE GENOMIC DNA]</scope>
    <source>
        <strain evidence="3 4">Enr17</strain>
    </source>
</reference>
<keyword evidence="4" id="KW-1185">Reference proteome</keyword>
<dbReference type="SUPFAM" id="SSF54523">
    <property type="entry name" value="Pili subunits"/>
    <property type="match status" value="1"/>
</dbReference>
<dbReference type="EMBL" id="CP037452">
    <property type="protein sequence ID" value="QDV49991.1"/>
    <property type="molecule type" value="Genomic_DNA"/>
</dbReference>
<evidence type="ECO:0000313" key="3">
    <source>
        <dbReference type="EMBL" id="QDV49991.1"/>
    </source>
</evidence>
<feature type="transmembrane region" description="Helical" evidence="1">
    <location>
        <begin position="12"/>
        <end position="33"/>
    </location>
</feature>
<dbReference type="Proteomes" id="UP000318313">
    <property type="component" value="Chromosome"/>
</dbReference>
<keyword evidence="1" id="KW-1133">Transmembrane helix</keyword>
<dbReference type="InterPro" id="IPR027558">
    <property type="entry name" value="Pre_pil_HX9DG_C"/>
</dbReference>
<accession>A0A518IA50</accession>
<gene>
    <name evidence="3" type="primary">xcpT_24</name>
    <name evidence="3" type="ORF">Enr17x_20170</name>
</gene>
<name>A0A518IA50_9PLAN</name>
<dbReference type="Gene3D" id="3.30.700.10">
    <property type="entry name" value="Glycoprotein, Type 4 Pilin"/>
    <property type="match status" value="1"/>
</dbReference>
<evidence type="ECO:0000259" key="2">
    <source>
        <dbReference type="Pfam" id="PF07596"/>
    </source>
</evidence>
<dbReference type="Pfam" id="PF07963">
    <property type="entry name" value="N_methyl"/>
    <property type="match status" value="1"/>
</dbReference>
<protein>
    <submittedName>
        <fullName evidence="3">Type II secretion system protein G</fullName>
    </submittedName>
</protein>
<evidence type="ECO:0000313" key="4">
    <source>
        <dbReference type="Proteomes" id="UP000318313"/>
    </source>
</evidence>
<dbReference type="NCBIfam" id="TIGR04294">
    <property type="entry name" value="pre_pil_HX9DG"/>
    <property type="match status" value="1"/>
</dbReference>
<evidence type="ECO:0000256" key="1">
    <source>
        <dbReference type="SAM" id="Phobius"/>
    </source>
</evidence>